<proteinExistence type="predicted"/>
<accession>A0ABR8TP01</accession>
<dbReference type="PANTHER" id="PTHR36837">
    <property type="entry name" value="POLY(3-HYDROXYALKANOATE) POLYMERASE SUBUNIT PHAC"/>
    <property type="match status" value="1"/>
</dbReference>
<keyword evidence="2" id="KW-0012">Acyltransferase</keyword>
<name>A0ABR8TP01_9PSED</name>
<sequence length="561" mass="62977">MQELTEVATQPAPTYIHAQNAIVGLHGRDLFSTVRTLVSQSIRHPLHNVRHGLRLGRQLGRILLLGATPHQVNSDDPRFMDPTWQRNPLYRRGLQSYLASQAQLLEWVEQSALSADDRARARFLCLQLSNALAPSNTLLNPLAIKECFDTGGQSVLRGATQLLNDLRHNQLLPRQVDPTAFRLGENLATTPGAVVYRNELLELIQYRPQTAEQHAVPVMIVPPQINKFYIFDLSPQKSFVQYCLANGLQVFMVSWRNPDSRHREWGLSSYVQALRQAFDACRAIGGAGQVGLLGACAGGLTSAALQGHLQARRKLQHVASASYLVSLLDSRIESQPLLFLDEETLEAAKRRSYQRGVLDGREMTRIFSWMRPNELIWTYWINNYLLGRLPPAFDILHWNNDNTRLPAALHGELIDLFKHNPLARPGALEICGTPLDLSKVDVDSFSVGGITDHITPWEAVYRSALLLGGKRRFVLANSGHVQSIINPPDSNPKAHFQESDCEESDPRSWFAQAEQRPGSWWPEWLSWIQARSGPLQAARTVLGSERYPELDAAPGRYVVDE</sequence>
<evidence type="ECO:0000256" key="1">
    <source>
        <dbReference type="ARBA" id="ARBA00022679"/>
    </source>
</evidence>
<evidence type="ECO:0000313" key="5">
    <source>
        <dbReference type="Proteomes" id="UP000611945"/>
    </source>
</evidence>
<evidence type="ECO:0000256" key="2">
    <source>
        <dbReference type="ARBA" id="ARBA00023315"/>
    </source>
</evidence>
<dbReference type="Pfam" id="PF07167">
    <property type="entry name" value="PhaC_N"/>
    <property type="match status" value="1"/>
</dbReference>
<organism evidence="4 5">
    <name type="scientific">Serpens gallinarum</name>
    <dbReference type="NCBI Taxonomy" id="2763075"/>
    <lineage>
        <taxon>Bacteria</taxon>
        <taxon>Pseudomonadati</taxon>
        <taxon>Pseudomonadota</taxon>
        <taxon>Gammaproteobacteria</taxon>
        <taxon>Pseudomonadales</taxon>
        <taxon>Pseudomonadaceae</taxon>
        <taxon>Pseudomonas</taxon>
    </lineage>
</organism>
<dbReference type="NCBIfam" id="TIGR01839">
    <property type="entry name" value="PHA_synth_II"/>
    <property type="match status" value="1"/>
</dbReference>
<gene>
    <name evidence="4" type="primary">phaC</name>
    <name evidence="4" type="ORF">H9642_07515</name>
</gene>
<dbReference type="Gene3D" id="3.40.50.1820">
    <property type="entry name" value="alpha/beta hydrolase"/>
    <property type="match status" value="1"/>
</dbReference>
<evidence type="ECO:0000313" key="4">
    <source>
        <dbReference type="EMBL" id="MBD7977039.1"/>
    </source>
</evidence>
<reference evidence="4 5" key="1">
    <citation type="submission" date="2020-08" db="EMBL/GenBank/DDBJ databases">
        <title>A Genomic Blueprint of the Chicken Gut Microbiome.</title>
        <authorList>
            <person name="Gilroy R."/>
            <person name="Ravi A."/>
            <person name="Getino M."/>
            <person name="Pursley I."/>
            <person name="Horton D.L."/>
            <person name="Alikhan N.-F."/>
            <person name="Baker D."/>
            <person name="Gharbi K."/>
            <person name="Hall N."/>
            <person name="Watson M."/>
            <person name="Adriaenssens E.M."/>
            <person name="Foster-Nyarko E."/>
            <person name="Jarju S."/>
            <person name="Secka A."/>
            <person name="Antonio M."/>
            <person name="Oren A."/>
            <person name="Chaudhuri R."/>
            <person name="La Ragione R.M."/>
            <person name="Hildebrand F."/>
            <person name="Pallen M.J."/>
        </authorList>
    </citation>
    <scope>NUCLEOTIDE SEQUENCE [LARGE SCALE GENOMIC DNA]</scope>
    <source>
        <strain evidence="4 5">Sa2CUA2</strain>
    </source>
</reference>
<feature type="domain" description="Poly-beta-hydroxybutyrate polymerase N-terminal" evidence="3">
    <location>
        <begin position="76"/>
        <end position="243"/>
    </location>
</feature>
<dbReference type="SUPFAM" id="SSF53474">
    <property type="entry name" value="alpha/beta-Hydrolases"/>
    <property type="match status" value="1"/>
</dbReference>
<dbReference type="InterPro" id="IPR010941">
    <property type="entry name" value="PhaC_N"/>
</dbReference>
<evidence type="ECO:0000259" key="3">
    <source>
        <dbReference type="Pfam" id="PF07167"/>
    </source>
</evidence>
<protein>
    <submittedName>
        <fullName evidence="4">Class II poly(R)-hydroxyalkanoic acid synthase</fullName>
    </submittedName>
</protein>
<dbReference type="InterPro" id="IPR029058">
    <property type="entry name" value="AB_hydrolase_fold"/>
</dbReference>
<dbReference type="InterPro" id="IPR051321">
    <property type="entry name" value="PHA/PHB_synthase"/>
</dbReference>
<keyword evidence="1" id="KW-0808">Transferase</keyword>
<keyword evidence="5" id="KW-1185">Reference proteome</keyword>
<dbReference type="EMBL" id="JACSQG010000002">
    <property type="protein sequence ID" value="MBD7977039.1"/>
    <property type="molecule type" value="Genomic_DNA"/>
</dbReference>
<dbReference type="InterPro" id="IPR011287">
    <property type="entry name" value="PHA_synth_II"/>
</dbReference>
<dbReference type="Proteomes" id="UP000611945">
    <property type="component" value="Unassembled WGS sequence"/>
</dbReference>
<dbReference type="PANTHER" id="PTHR36837:SF5">
    <property type="entry name" value="POLY-3-HYDROXYBUTYRATE SYNTHASE"/>
    <property type="match status" value="1"/>
</dbReference>
<dbReference type="RefSeq" id="WP_251835801.1">
    <property type="nucleotide sequence ID" value="NZ_JACSQG010000002.1"/>
</dbReference>
<comment type="caution">
    <text evidence="4">The sequence shown here is derived from an EMBL/GenBank/DDBJ whole genome shotgun (WGS) entry which is preliminary data.</text>
</comment>